<name>A0A3R7F5J5_9BURK</name>
<sequence>MLRRHLQKIGSILGLLAILMATLAPTVSQALSAQERLDAALVDHCSAQADALASSGASDSHALAFHWEACGYCGLLAHFPVVPPVPLAFATQAAFAHTVVVHASVSAPSVTPHLYAQPRAPPAAVL</sequence>
<dbReference type="Pfam" id="PF11162">
    <property type="entry name" value="DUF2946"/>
    <property type="match status" value="1"/>
</dbReference>
<dbReference type="EMBL" id="MCAS01000034">
    <property type="protein sequence ID" value="RKF38420.1"/>
    <property type="molecule type" value="Genomic_DNA"/>
</dbReference>
<dbReference type="Proteomes" id="UP000283709">
    <property type="component" value="Unassembled WGS sequence"/>
</dbReference>
<comment type="caution">
    <text evidence="1">The sequence shown here is derived from an EMBL/GenBank/DDBJ whole genome shotgun (WGS) entry which is preliminary data.</text>
</comment>
<gene>
    <name evidence="1" type="ORF">BCY88_08275</name>
</gene>
<evidence type="ECO:0000313" key="1">
    <source>
        <dbReference type="EMBL" id="RKF38420.1"/>
    </source>
</evidence>
<reference evidence="1 2" key="1">
    <citation type="submission" date="2016-07" db="EMBL/GenBank/DDBJ databases">
        <title>Genome analysis of Burkholderia fungorum ES3-20.</title>
        <authorList>
            <person name="Xu D."/>
            <person name="Yao R."/>
            <person name="Zheng S."/>
        </authorList>
    </citation>
    <scope>NUCLEOTIDE SEQUENCE [LARGE SCALE GENOMIC DNA]</scope>
    <source>
        <strain evidence="1 2">ES3-20</strain>
    </source>
</reference>
<protein>
    <recommendedName>
        <fullName evidence="3">DUF2946 domain-containing protein</fullName>
    </recommendedName>
</protein>
<dbReference type="InterPro" id="IPR021333">
    <property type="entry name" value="DUF2946"/>
</dbReference>
<evidence type="ECO:0008006" key="3">
    <source>
        <dbReference type="Google" id="ProtNLM"/>
    </source>
</evidence>
<organism evidence="1 2">
    <name type="scientific">Paraburkholderia fungorum</name>
    <dbReference type="NCBI Taxonomy" id="134537"/>
    <lineage>
        <taxon>Bacteria</taxon>
        <taxon>Pseudomonadati</taxon>
        <taxon>Pseudomonadota</taxon>
        <taxon>Betaproteobacteria</taxon>
        <taxon>Burkholderiales</taxon>
        <taxon>Burkholderiaceae</taxon>
        <taxon>Paraburkholderia</taxon>
    </lineage>
</organism>
<dbReference type="RefSeq" id="WP_183081470.1">
    <property type="nucleotide sequence ID" value="NZ_MCAS01000034.1"/>
</dbReference>
<evidence type="ECO:0000313" key="2">
    <source>
        <dbReference type="Proteomes" id="UP000283709"/>
    </source>
</evidence>
<accession>A0A3R7F5J5</accession>
<dbReference type="AlphaFoldDB" id="A0A3R7F5J5"/>
<proteinExistence type="predicted"/>